<dbReference type="Gene3D" id="3.40.50.720">
    <property type="entry name" value="NAD(P)-binding Rossmann-like Domain"/>
    <property type="match status" value="1"/>
</dbReference>
<dbReference type="HAMAP" id="MF_00150">
    <property type="entry name" value="ArgC_type1"/>
    <property type="match status" value="1"/>
</dbReference>
<dbReference type="Pfam" id="PF01118">
    <property type="entry name" value="Semialdhyde_dh"/>
    <property type="match status" value="1"/>
</dbReference>
<dbReference type="EC" id="1.2.1.38" evidence="5"/>
<evidence type="ECO:0000259" key="7">
    <source>
        <dbReference type="SMART" id="SM00859"/>
    </source>
</evidence>
<dbReference type="GO" id="GO:0051287">
    <property type="term" value="F:NAD binding"/>
    <property type="evidence" value="ECO:0007669"/>
    <property type="project" value="InterPro"/>
</dbReference>
<dbReference type="GO" id="GO:0070401">
    <property type="term" value="F:NADP+ binding"/>
    <property type="evidence" value="ECO:0007669"/>
    <property type="project" value="InterPro"/>
</dbReference>
<organism evidence="8 9">
    <name type="scientific">Mucisphaera calidilacus</name>
    <dbReference type="NCBI Taxonomy" id="2527982"/>
    <lineage>
        <taxon>Bacteria</taxon>
        <taxon>Pseudomonadati</taxon>
        <taxon>Planctomycetota</taxon>
        <taxon>Phycisphaerae</taxon>
        <taxon>Phycisphaerales</taxon>
        <taxon>Phycisphaeraceae</taxon>
        <taxon>Mucisphaera</taxon>
    </lineage>
</organism>
<keyword evidence="1 5" id="KW-0055">Arginine biosynthesis</keyword>
<comment type="pathway">
    <text evidence="5">Amino-acid biosynthesis; L-arginine biosynthesis; N(2)-acetyl-L-ornithine from L-glutamate: step 3/4.</text>
</comment>
<dbReference type="InterPro" id="IPR058924">
    <property type="entry name" value="AGPR_dimerisation_dom"/>
</dbReference>
<dbReference type="Pfam" id="PF22698">
    <property type="entry name" value="Semialdhyde_dhC_1"/>
    <property type="match status" value="1"/>
</dbReference>
<dbReference type="CDD" id="cd23934">
    <property type="entry name" value="AGPR_1_C"/>
    <property type="match status" value="1"/>
</dbReference>
<comment type="subcellular location">
    <subcellularLocation>
        <location evidence="5">Cytoplasm</location>
    </subcellularLocation>
</comment>
<gene>
    <name evidence="5 8" type="primary">argC</name>
    <name evidence="8" type="ORF">Pan265_04830</name>
</gene>
<dbReference type="InterPro" id="IPR000706">
    <property type="entry name" value="AGPR_type-1"/>
</dbReference>
<feature type="domain" description="Semialdehyde dehydrogenase NAD-binding" evidence="7">
    <location>
        <begin position="23"/>
        <end position="165"/>
    </location>
</feature>
<dbReference type="SUPFAM" id="SSF55347">
    <property type="entry name" value="Glyceraldehyde-3-phosphate dehydrogenase-like, C-terminal domain"/>
    <property type="match status" value="1"/>
</dbReference>
<comment type="function">
    <text evidence="5">Catalyzes the NADPH-dependent reduction of N-acetyl-5-glutamyl phosphate to yield N-acetyl-L-glutamate 5-semialdehyde.</text>
</comment>
<dbReference type="OrthoDB" id="9801289at2"/>
<dbReference type="PANTHER" id="PTHR32338:SF10">
    <property type="entry name" value="N-ACETYL-GAMMA-GLUTAMYL-PHOSPHATE REDUCTASE, CHLOROPLASTIC-RELATED"/>
    <property type="match status" value="1"/>
</dbReference>
<protein>
    <recommendedName>
        <fullName evidence="5">N-acetyl-gamma-glutamyl-phosphate reductase</fullName>
        <shortName evidence="5">AGPR</shortName>
        <ecNumber evidence="5">1.2.1.38</ecNumber>
    </recommendedName>
    <alternativeName>
        <fullName evidence="5">N-acetyl-glutamate semialdehyde dehydrogenase</fullName>
        <shortName evidence="5">NAGSA dehydrogenase</shortName>
    </alternativeName>
</protein>
<keyword evidence="3 5" id="KW-0521">NADP</keyword>
<evidence type="ECO:0000256" key="4">
    <source>
        <dbReference type="ARBA" id="ARBA00023002"/>
    </source>
</evidence>
<sequence>MAVFGLWTADCAVGCNNGGMTTRAAILGPTGYAGAELIRLLLGHPEAEVTYLASHRDELPDLRVEYPRLAAALDPAVAVARPVDPGAIAAAADVAFLALPHKASMSYAPALLDAGLRVIDLSADYRLSSVELYESVYGVEHVDADRVAETVYGLPEFFRERITADTRLLASPGCYPTAALLGIVPLMRGGLVDPASLIVNAASGTTGAGRSAKVGLLHAEANEGFAAYGTIGGHRHQPEIGDVLEVLGYPGVDPLFVPHLLPVDRGILATIYGTPRAGVRLEDVGRAFEVAYGGEPFVHVVDHLPSVKHVAGTNHVQVSFRLAETGSGSRLVVFVAEDNIVKGSSGQAIQAMNLMFGHEEGCGLMGV</sequence>
<dbReference type="GO" id="GO:0003942">
    <property type="term" value="F:N-acetyl-gamma-glutamyl-phosphate reductase activity"/>
    <property type="evidence" value="ECO:0007669"/>
    <property type="project" value="UniProtKB-UniRule"/>
</dbReference>
<proteinExistence type="inferred from homology"/>
<evidence type="ECO:0000313" key="8">
    <source>
        <dbReference type="EMBL" id="QDU70653.1"/>
    </source>
</evidence>
<evidence type="ECO:0000256" key="3">
    <source>
        <dbReference type="ARBA" id="ARBA00022857"/>
    </source>
</evidence>
<dbReference type="Gene3D" id="3.30.360.10">
    <property type="entry name" value="Dihydrodipicolinate Reductase, domain 2"/>
    <property type="match status" value="1"/>
</dbReference>
<name>A0A518BUI3_9BACT</name>
<accession>A0A518BUI3</accession>
<dbReference type="AlphaFoldDB" id="A0A518BUI3"/>
<evidence type="ECO:0000256" key="5">
    <source>
        <dbReference type="HAMAP-Rule" id="MF_00150"/>
    </source>
</evidence>
<dbReference type="GO" id="GO:0005737">
    <property type="term" value="C:cytoplasm"/>
    <property type="evidence" value="ECO:0007669"/>
    <property type="project" value="UniProtKB-SubCell"/>
</dbReference>
<dbReference type="InterPro" id="IPR023013">
    <property type="entry name" value="AGPR_AS"/>
</dbReference>
<evidence type="ECO:0000256" key="6">
    <source>
        <dbReference type="PROSITE-ProRule" id="PRU10010"/>
    </source>
</evidence>
<dbReference type="InterPro" id="IPR000534">
    <property type="entry name" value="Semialdehyde_DH_NAD-bd"/>
</dbReference>
<reference evidence="8 9" key="1">
    <citation type="submission" date="2019-02" db="EMBL/GenBank/DDBJ databases">
        <title>Deep-cultivation of Planctomycetes and their phenomic and genomic characterization uncovers novel biology.</title>
        <authorList>
            <person name="Wiegand S."/>
            <person name="Jogler M."/>
            <person name="Boedeker C."/>
            <person name="Pinto D."/>
            <person name="Vollmers J."/>
            <person name="Rivas-Marin E."/>
            <person name="Kohn T."/>
            <person name="Peeters S.H."/>
            <person name="Heuer A."/>
            <person name="Rast P."/>
            <person name="Oberbeckmann S."/>
            <person name="Bunk B."/>
            <person name="Jeske O."/>
            <person name="Meyerdierks A."/>
            <person name="Storesund J.E."/>
            <person name="Kallscheuer N."/>
            <person name="Luecker S."/>
            <person name="Lage O.M."/>
            <person name="Pohl T."/>
            <person name="Merkel B.J."/>
            <person name="Hornburger P."/>
            <person name="Mueller R.-W."/>
            <person name="Bruemmer F."/>
            <person name="Labrenz M."/>
            <person name="Spormann A.M."/>
            <person name="Op den Camp H."/>
            <person name="Overmann J."/>
            <person name="Amann R."/>
            <person name="Jetten M.S.M."/>
            <person name="Mascher T."/>
            <person name="Medema M.H."/>
            <person name="Devos D.P."/>
            <person name="Kaster A.-K."/>
            <person name="Ovreas L."/>
            <person name="Rohde M."/>
            <person name="Galperin M.Y."/>
            <person name="Jogler C."/>
        </authorList>
    </citation>
    <scope>NUCLEOTIDE SEQUENCE [LARGE SCALE GENOMIC DNA]</scope>
    <source>
        <strain evidence="8 9">Pan265</strain>
    </source>
</reference>
<dbReference type="NCBIfam" id="TIGR01850">
    <property type="entry name" value="argC"/>
    <property type="match status" value="1"/>
</dbReference>
<dbReference type="GO" id="GO:0006526">
    <property type="term" value="P:L-arginine biosynthetic process"/>
    <property type="evidence" value="ECO:0007669"/>
    <property type="project" value="UniProtKB-UniRule"/>
</dbReference>
<dbReference type="PANTHER" id="PTHR32338">
    <property type="entry name" value="N-ACETYL-GAMMA-GLUTAMYL-PHOSPHATE REDUCTASE, CHLOROPLASTIC-RELATED-RELATED"/>
    <property type="match status" value="1"/>
</dbReference>
<comment type="similarity">
    <text evidence="5">Belongs to the NAGSA dehydrogenase family. Type 1 subfamily.</text>
</comment>
<evidence type="ECO:0000256" key="2">
    <source>
        <dbReference type="ARBA" id="ARBA00022605"/>
    </source>
</evidence>
<keyword evidence="4 5" id="KW-0560">Oxidoreductase</keyword>
<dbReference type="EMBL" id="CP036280">
    <property type="protein sequence ID" value="QDU70653.1"/>
    <property type="molecule type" value="Genomic_DNA"/>
</dbReference>
<dbReference type="InterPro" id="IPR036291">
    <property type="entry name" value="NAD(P)-bd_dom_sf"/>
</dbReference>
<evidence type="ECO:0000256" key="1">
    <source>
        <dbReference type="ARBA" id="ARBA00022571"/>
    </source>
</evidence>
<comment type="catalytic activity">
    <reaction evidence="5">
        <text>N-acetyl-L-glutamate 5-semialdehyde + phosphate + NADP(+) = N-acetyl-L-glutamyl 5-phosphate + NADPH + H(+)</text>
        <dbReference type="Rhea" id="RHEA:21588"/>
        <dbReference type="ChEBI" id="CHEBI:15378"/>
        <dbReference type="ChEBI" id="CHEBI:29123"/>
        <dbReference type="ChEBI" id="CHEBI:43474"/>
        <dbReference type="ChEBI" id="CHEBI:57783"/>
        <dbReference type="ChEBI" id="CHEBI:57936"/>
        <dbReference type="ChEBI" id="CHEBI:58349"/>
        <dbReference type="EC" id="1.2.1.38"/>
    </reaction>
</comment>
<dbReference type="Proteomes" id="UP000320386">
    <property type="component" value="Chromosome"/>
</dbReference>
<dbReference type="PROSITE" id="PS01224">
    <property type="entry name" value="ARGC"/>
    <property type="match status" value="1"/>
</dbReference>
<dbReference type="CDD" id="cd17895">
    <property type="entry name" value="AGPR_1_N"/>
    <property type="match status" value="1"/>
</dbReference>
<feature type="active site" evidence="5 6">
    <location>
        <position position="174"/>
    </location>
</feature>
<keyword evidence="2 5" id="KW-0028">Amino-acid biosynthesis</keyword>
<keyword evidence="5" id="KW-0963">Cytoplasm</keyword>
<dbReference type="KEGG" id="mcad:Pan265_04830"/>
<dbReference type="SUPFAM" id="SSF51735">
    <property type="entry name" value="NAD(P)-binding Rossmann-fold domains"/>
    <property type="match status" value="1"/>
</dbReference>
<dbReference type="UniPathway" id="UPA00068">
    <property type="reaction ID" value="UER00108"/>
</dbReference>
<dbReference type="InterPro" id="IPR050085">
    <property type="entry name" value="AGPR"/>
</dbReference>
<keyword evidence="9" id="KW-1185">Reference proteome</keyword>
<evidence type="ECO:0000313" key="9">
    <source>
        <dbReference type="Proteomes" id="UP000320386"/>
    </source>
</evidence>
<dbReference type="SMART" id="SM00859">
    <property type="entry name" value="Semialdhyde_dh"/>
    <property type="match status" value="1"/>
</dbReference>